<dbReference type="WBParaSite" id="GPUH_0002491201-mRNA-1">
    <property type="protein sequence ID" value="GPUH_0002491201-mRNA-1"/>
    <property type="gene ID" value="GPUH_0002491201"/>
</dbReference>
<dbReference type="CDD" id="cd00109">
    <property type="entry name" value="Kunitz-type"/>
    <property type="match status" value="1"/>
</dbReference>
<keyword evidence="1" id="KW-0646">Protease inhibitor</keyword>
<dbReference type="Pfam" id="PF00014">
    <property type="entry name" value="Kunitz_BPTI"/>
    <property type="match status" value="1"/>
</dbReference>
<reference evidence="7" key="1">
    <citation type="submission" date="2016-06" db="UniProtKB">
        <authorList>
            <consortium name="WormBaseParasite"/>
        </authorList>
    </citation>
    <scope>IDENTIFICATION</scope>
</reference>
<dbReference type="InterPro" id="IPR050098">
    <property type="entry name" value="TFPI/VKTCI-like"/>
</dbReference>
<name>A0A183EV91_9BILA</name>
<dbReference type="OrthoDB" id="5871431at2759"/>
<dbReference type="PRINTS" id="PR00759">
    <property type="entry name" value="BASICPTASE"/>
</dbReference>
<gene>
    <name evidence="5" type="ORF">GPUH_LOCUS24881</name>
</gene>
<dbReference type="GO" id="GO:0005615">
    <property type="term" value="C:extracellular space"/>
    <property type="evidence" value="ECO:0007669"/>
    <property type="project" value="TreeGrafter"/>
</dbReference>
<feature type="domain" description="BPTI/Kunitz inhibitor" evidence="4">
    <location>
        <begin position="17"/>
        <end position="71"/>
    </location>
</feature>
<dbReference type="InterPro" id="IPR036880">
    <property type="entry name" value="Kunitz_BPTI_sf"/>
</dbReference>
<dbReference type="PROSITE" id="PS50279">
    <property type="entry name" value="BPTI_KUNITZ_2"/>
    <property type="match status" value="1"/>
</dbReference>
<evidence type="ECO:0000313" key="6">
    <source>
        <dbReference type="Proteomes" id="UP000271098"/>
    </source>
</evidence>
<dbReference type="AlphaFoldDB" id="A0A183EV91"/>
<accession>A0A183EV91</accession>
<dbReference type="Proteomes" id="UP000271098">
    <property type="component" value="Unassembled WGS sequence"/>
</dbReference>
<keyword evidence="3" id="KW-1015">Disulfide bond</keyword>
<dbReference type="GO" id="GO:0004867">
    <property type="term" value="F:serine-type endopeptidase inhibitor activity"/>
    <property type="evidence" value="ECO:0007669"/>
    <property type="project" value="UniProtKB-KW"/>
</dbReference>
<dbReference type="Gene3D" id="4.10.410.10">
    <property type="entry name" value="Pancreatic trypsin inhibitor Kunitz domain"/>
    <property type="match status" value="1"/>
</dbReference>
<dbReference type="PANTHER" id="PTHR10083">
    <property type="entry name" value="KUNITZ-TYPE PROTEASE INHIBITOR-RELATED"/>
    <property type="match status" value="1"/>
</dbReference>
<sequence>MHFLSSCLMRYVVERICSLPRDAGSCSVREADPVTRYYFDTATATCRSFQYSQCGGNDNNFRTLEQCHGFCLARKQPVIPKLRFDDFFFYISYNKEKV</sequence>
<keyword evidence="2" id="KW-0722">Serine protease inhibitor</keyword>
<dbReference type="InterPro" id="IPR002223">
    <property type="entry name" value="Kunitz_BPTI"/>
</dbReference>
<evidence type="ECO:0000259" key="4">
    <source>
        <dbReference type="PROSITE" id="PS50279"/>
    </source>
</evidence>
<keyword evidence="6" id="KW-1185">Reference proteome</keyword>
<organism evidence="7">
    <name type="scientific">Gongylonema pulchrum</name>
    <dbReference type="NCBI Taxonomy" id="637853"/>
    <lineage>
        <taxon>Eukaryota</taxon>
        <taxon>Metazoa</taxon>
        <taxon>Ecdysozoa</taxon>
        <taxon>Nematoda</taxon>
        <taxon>Chromadorea</taxon>
        <taxon>Rhabditida</taxon>
        <taxon>Spirurina</taxon>
        <taxon>Spiruromorpha</taxon>
        <taxon>Spiruroidea</taxon>
        <taxon>Gongylonematidae</taxon>
        <taxon>Gongylonema</taxon>
    </lineage>
</organism>
<proteinExistence type="predicted"/>
<dbReference type="SUPFAM" id="SSF57362">
    <property type="entry name" value="BPTI-like"/>
    <property type="match status" value="1"/>
</dbReference>
<evidence type="ECO:0000313" key="7">
    <source>
        <dbReference type="WBParaSite" id="GPUH_0002491201-mRNA-1"/>
    </source>
</evidence>
<evidence type="ECO:0000256" key="1">
    <source>
        <dbReference type="ARBA" id="ARBA00022690"/>
    </source>
</evidence>
<dbReference type="SMART" id="SM00131">
    <property type="entry name" value="KU"/>
    <property type="match status" value="1"/>
</dbReference>
<protein>
    <submittedName>
        <fullName evidence="7">BPTI/Kunitz inhibitor domain-containing protein</fullName>
    </submittedName>
</protein>
<evidence type="ECO:0000256" key="3">
    <source>
        <dbReference type="ARBA" id="ARBA00023157"/>
    </source>
</evidence>
<evidence type="ECO:0000256" key="2">
    <source>
        <dbReference type="ARBA" id="ARBA00022900"/>
    </source>
</evidence>
<reference evidence="5 6" key="2">
    <citation type="submission" date="2018-11" db="EMBL/GenBank/DDBJ databases">
        <authorList>
            <consortium name="Pathogen Informatics"/>
        </authorList>
    </citation>
    <scope>NUCLEOTIDE SEQUENCE [LARGE SCALE GENOMIC DNA]</scope>
</reference>
<evidence type="ECO:0000313" key="5">
    <source>
        <dbReference type="EMBL" id="VDN43461.1"/>
    </source>
</evidence>
<dbReference type="PANTHER" id="PTHR10083:SF374">
    <property type="entry name" value="BPTI_KUNITZ INHIBITOR DOMAIN-CONTAINING PROTEIN"/>
    <property type="match status" value="1"/>
</dbReference>
<dbReference type="EMBL" id="UYRT01102859">
    <property type="protein sequence ID" value="VDN43461.1"/>
    <property type="molecule type" value="Genomic_DNA"/>
</dbReference>